<dbReference type="Proteomes" id="UP000634608">
    <property type="component" value="Unassembled WGS sequence"/>
</dbReference>
<gene>
    <name evidence="3" type="ORF">IAG11_18290</name>
</gene>
<proteinExistence type="predicted"/>
<comment type="caution">
    <text evidence="3">The sequence shown here is derived from an EMBL/GenBank/DDBJ whole genome shotgun (WGS) entry which is preliminary data.</text>
</comment>
<dbReference type="InterPro" id="IPR008708">
    <property type="entry name" value="Neisseria_TspB"/>
</dbReference>
<dbReference type="NCBIfam" id="NF041109">
    <property type="entry name" value="VF_TspB_C_term"/>
    <property type="match status" value="1"/>
</dbReference>
<accession>A0A8I0FBP9</accession>
<keyword evidence="2" id="KW-1133">Transmembrane helix</keyword>
<evidence type="ECO:0000313" key="4">
    <source>
        <dbReference type="Proteomes" id="UP000634608"/>
    </source>
</evidence>
<dbReference type="AlphaFoldDB" id="A0A8I0FBP9"/>
<organism evidence="3 4">
    <name type="scientific">Acinetobacter baumannii</name>
    <dbReference type="NCBI Taxonomy" id="470"/>
    <lineage>
        <taxon>Bacteria</taxon>
        <taxon>Pseudomonadati</taxon>
        <taxon>Pseudomonadota</taxon>
        <taxon>Gammaproteobacteria</taxon>
        <taxon>Moraxellales</taxon>
        <taxon>Moraxellaceae</taxon>
        <taxon>Acinetobacter</taxon>
        <taxon>Acinetobacter calcoaceticus/baumannii complex</taxon>
    </lineage>
</organism>
<dbReference type="Pfam" id="PF05616">
    <property type="entry name" value="Neisseria_TspB"/>
    <property type="match status" value="1"/>
</dbReference>
<name>A0A8I0FBP9_ACIBA</name>
<feature type="transmembrane region" description="Helical" evidence="2">
    <location>
        <begin position="420"/>
        <end position="441"/>
    </location>
</feature>
<dbReference type="EMBL" id="JACSVK010000088">
    <property type="protein sequence ID" value="MBD0221827.1"/>
    <property type="molecule type" value="Genomic_DNA"/>
</dbReference>
<feature type="region of interest" description="Disordered" evidence="1">
    <location>
        <begin position="293"/>
        <end position="319"/>
    </location>
</feature>
<evidence type="ECO:0000313" key="3">
    <source>
        <dbReference type="EMBL" id="MBD0221827.1"/>
    </source>
</evidence>
<dbReference type="RefSeq" id="WP_057078270.1">
    <property type="nucleotide sequence ID" value="NZ_CP038644.1"/>
</dbReference>
<keyword evidence="2" id="KW-0812">Transmembrane</keyword>
<sequence>MVNRLSFRNLRIDNFKLITWLQIFIIAITPNFIFFQSANATTVSAEGWSVTKRLVQGATTFYDGAKNVVLNGKNYAATGTAAITPTATQVSKMIVRTGAVLAVDLAIKALIGSVDYVMDPANNRVKYFVVGDPANPQDPSVKYYYQTGAFGVTKYFSSNSAAANDQCTRNAQGNGWILVSVTPYSWATDETGMRDAKCVIKRSATDANETFNWSYIRVLNPAYNPSAPNPNTQEKYLPYDAVASQIISDAVANKADGKAYVSSVADTALEDEQRQIVPATDVTQQLNNSQAIPTSNTAQGQAVPQTNPNDPTAPKAPPTDITLNFPVFCEWAPTVCQAAQAAIDFPKTVADYWKKTDKWMNESASDTSETKPEVKELELNFDDGSRINFDQTCPQPQPIQVTFMGVTQDASFSFEPLCNFMIMIRPFVIGSAYLIGAYIVMGLSRGNSE</sequence>
<evidence type="ECO:0000256" key="2">
    <source>
        <dbReference type="SAM" id="Phobius"/>
    </source>
</evidence>
<evidence type="ECO:0000256" key="1">
    <source>
        <dbReference type="SAM" id="MobiDB-lite"/>
    </source>
</evidence>
<reference evidence="3" key="1">
    <citation type="submission" date="2020-08" db="EMBL/GenBank/DDBJ databases">
        <title>Diversity of carbapenem-resistant Acinetobacter baumannii and bacteriophage-mediated spread of the Oxa23 carbapenemase.</title>
        <authorList>
            <person name="Abouelfetouh A."/>
            <person name="Mattock J."/>
            <person name="Turner D."/>
            <person name="Li E."/>
            <person name="Evans B.A."/>
        </authorList>
    </citation>
    <scope>NUCLEOTIDE SEQUENCE</scope>
    <source>
        <strain evidence="3">A86</strain>
    </source>
</reference>
<protein>
    <submittedName>
        <fullName evidence="3">Uncharacterized protein</fullName>
    </submittedName>
</protein>
<feature type="compositionally biased region" description="Polar residues" evidence="1">
    <location>
        <begin position="293"/>
        <end position="310"/>
    </location>
</feature>
<keyword evidence="2" id="KW-0472">Membrane</keyword>